<dbReference type="KEGG" id="tva:4762745"/>
<reference evidence="3" key="1">
    <citation type="submission" date="2006-10" db="EMBL/GenBank/DDBJ databases">
        <authorList>
            <person name="Amadeo P."/>
            <person name="Zhao Q."/>
            <person name="Wortman J."/>
            <person name="Fraser-Liggett C."/>
            <person name="Carlton J."/>
        </authorList>
    </citation>
    <scope>NUCLEOTIDE SEQUENCE</scope>
    <source>
        <strain evidence="3">G3</strain>
    </source>
</reference>
<dbReference type="VEuPathDB" id="TrichDB:TVAG_287940"/>
<keyword evidence="4" id="KW-1185">Reference proteome</keyword>
<dbReference type="EMBL" id="DS113463">
    <property type="protein sequence ID" value="EAY04880.1"/>
    <property type="molecule type" value="Genomic_DNA"/>
</dbReference>
<organism evidence="3 4">
    <name type="scientific">Trichomonas vaginalis (strain ATCC PRA-98 / G3)</name>
    <dbReference type="NCBI Taxonomy" id="412133"/>
    <lineage>
        <taxon>Eukaryota</taxon>
        <taxon>Metamonada</taxon>
        <taxon>Parabasalia</taxon>
        <taxon>Trichomonadida</taxon>
        <taxon>Trichomonadidae</taxon>
        <taxon>Trichomonas</taxon>
    </lineage>
</organism>
<proteinExistence type="predicted"/>
<dbReference type="VEuPathDB" id="TrichDB:TVAGG3_0183450"/>
<dbReference type="AlphaFoldDB" id="A2ER61"/>
<evidence type="ECO:0000313" key="4">
    <source>
        <dbReference type="Proteomes" id="UP000001542"/>
    </source>
</evidence>
<dbReference type="RefSeq" id="XP_001317103.1">
    <property type="nucleotide sequence ID" value="XM_001317068.1"/>
</dbReference>
<accession>A2ER61</accession>
<evidence type="ECO:0000256" key="1">
    <source>
        <dbReference type="SAM" id="Coils"/>
    </source>
</evidence>
<protein>
    <submittedName>
        <fullName evidence="3">Uncharacterized protein</fullName>
    </submittedName>
</protein>
<sequence length="395" mass="44779">MEYLRAKELLDEHIGHYDPDRYFNPVVNNDDIIEKPILQFWTKFIQDWGNRYHIISFNIRQLEESIATNYRKPKLDKPVQQLIRSKILEPVVEFMKPKRSLLGSLVTSILCGDSSSPQIGIDYVFKNVLRTTGETICLAAQSKAISSVDLILSDEEILKDYHISSIPILAKYLTDNNLAQRLQFGGFYIKSTSLSPLSSNQVNTILSIKKAIAQMENYANDLSDIANEKEKERKDISAITHRREICLRLTDTSLRKLDKYKYSDLNDSIISELSSEALTLQEFLNRRNDSTKGDYVEVKYGGSSVNDTPVSKSPHTTSSVQHSNQNSISYPDVDVTPVMETPRMAGRFAQQPPPSQPTGKAVMSSLFLGGNDQPKQEEIHSSNFYGKMPKRSILF</sequence>
<feature type="region of interest" description="Disordered" evidence="2">
    <location>
        <begin position="302"/>
        <end position="333"/>
    </location>
</feature>
<gene>
    <name evidence="3" type="ORF">TVAG_287940</name>
</gene>
<evidence type="ECO:0000313" key="3">
    <source>
        <dbReference type="EMBL" id="EAY04880.1"/>
    </source>
</evidence>
<feature type="coiled-coil region" evidence="1">
    <location>
        <begin position="208"/>
        <end position="235"/>
    </location>
</feature>
<evidence type="ECO:0000256" key="2">
    <source>
        <dbReference type="SAM" id="MobiDB-lite"/>
    </source>
</evidence>
<dbReference type="Proteomes" id="UP000001542">
    <property type="component" value="Unassembled WGS sequence"/>
</dbReference>
<dbReference type="InParanoid" id="A2ER61"/>
<name>A2ER61_TRIV3</name>
<keyword evidence="1" id="KW-0175">Coiled coil</keyword>
<reference evidence="3" key="2">
    <citation type="journal article" date="2007" name="Science">
        <title>Draft genome sequence of the sexually transmitted pathogen Trichomonas vaginalis.</title>
        <authorList>
            <person name="Carlton J.M."/>
            <person name="Hirt R.P."/>
            <person name="Silva J.C."/>
            <person name="Delcher A.L."/>
            <person name="Schatz M."/>
            <person name="Zhao Q."/>
            <person name="Wortman J.R."/>
            <person name="Bidwell S.L."/>
            <person name="Alsmark U.C.M."/>
            <person name="Besteiro S."/>
            <person name="Sicheritz-Ponten T."/>
            <person name="Noel C.J."/>
            <person name="Dacks J.B."/>
            <person name="Foster P.G."/>
            <person name="Simillion C."/>
            <person name="Van de Peer Y."/>
            <person name="Miranda-Saavedra D."/>
            <person name="Barton G.J."/>
            <person name="Westrop G.D."/>
            <person name="Mueller S."/>
            <person name="Dessi D."/>
            <person name="Fiori P.L."/>
            <person name="Ren Q."/>
            <person name="Paulsen I."/>
            <person name="Zhang H."/>
            <person name="Bastida-Corcuera F.D."/>
            <person name="Simoes-Barbosa A."/>
            <person name="Brown M.T."/>
            <person name="Hayes R.D."/>
            <person name="Mukherjee M."/>
            <person name="Okumura C.Y."/>
            <person name="Schneider R."/>
            <person name="Smith A.J."/>
            <person name="Vanacova S."/>
            <person name="Villalvazo M."/>
            <person name="Haas B.J."/>
            <person name="Pertea M."/>
            <person name="Feldblyum T.V."/>
            <person name="Utterback T.R."/>
            <person name="Shu C.L."/>
            <person name="Osoegawa K."/>
            <person name="de Jong P.J."/>
            <person name="Hrdy I."/>
            <person name="Horvathova L."/>
            <person name="Zubacova Z."/>
            <person name="Dolezal P."/>
            <person name="Malik S.B."/>
            <person name="Logsdon J.M. Jr."/>
            <person name="Henze K."/>
            <person name="Gupta A."/>
            <person name="Wang C.C."/>
            <person name="Dunne R.L."/>
            <person name="Upcroft J.A."/>
            <person name="Upcroft P."/>
            <person name="White O."/>
            <person name="Salzberg S.L."/>
            <person name="Tang P."/>
            <person name="Chiu C.-H."/>
            <person name="Lee Y.-S."/>
            <person name="Embley T.M."/>
            <person name="Coombs G.H."/>
            <person name="Mottram J.C."/>
            <person name="Tachezy J."/>
            <person name="Fraser-Liggett C.M."/>
            <person name="Johnson P.J."/>
        </authorList>
    </citation>
    <scope>NUCLEOTIDE SEQUENCE [LARGE SCALE GENOMIC DNA]</scope>
    <source>
        <strain evidence="3">G3</strain>
    </source>
</reference>
<feature type="compositionally biased region" description="Polar residues" evidence="2">
    <location>
        <begin position="303"/>
        <end position="329"/>
    </location>
</feature>